<accession>A0ABD6EHP1</accession>
<reference evidence="1 2" key="1">
    <citation type="submission" date="2024-08" db="EMBL/GenBank/DDBJ databases">
        <title>Gnathostoma spinigerum genome.</title>
        <authorList>
            <person name="Gonzalez-Bertolin B."/>
            <person name="Monzon S."/>
            <person name="Zaballos A."/>
            <person name="Jimenez P."/>
            <person name="Dekumyoy P."/>
            <person name="Varona S."/>
            <person name="Cuesta I."/>
            <person name="Sumanam S."/>
            <person name="Adisakwattana P."/>
            <person name="Gasser R.B."/>
            <person name="Hernandez-Gonzalez A."/>
            <person name="Young N.D."/>
            <person name="Perteguer M.J."/>
        </authorList>
    </citation>
    <scope>NUCLEOTIDE SEQUENCE [LARGE SCALE GENOMIC DNA]</scope>
    <source>
        <strain evidence="1">AL3</strain>
        <tissue evidence="1">Liver</tissue>
    </source>
</reference>
<protein>
    <submittedName>
        <fullName evidence="1">Uncharacterized protein</fullName>
    </submittedName>
</protein>
<proteinExistence type="predicted"/>
<dbReference type="AlphaFoldDB" id="A0ABD6EHP1"/>
<name>A0ABD6EHP1_9BILA</name>
<evidence type="ECO:0000313" key="1">
    <source>
        <dbReference type="EMBL" id="MFH4978736.1"/>
    </source>
</evidence>
<sequence length="104" mass="12221">MTREMMDTRKELNVMNNLMNGKGNEGYRCEQRRAQKDYRCDERIENEDGTLKETIRGYVWMVVDVVNPKVVLKYSSHSQNNIMRIKCEKKVSHKSSEMTSGVNE</sequence>
<organism evidence="1 2">
    <name type="scientific">Gnathostoma spinigerum</name>
    <dbReference type="NCBI Taxonomy" id="75299"/>
    <lineage>
        <taxon>Eukaryota</taxon>
        <taxon>Metazoa</taxon>
        <taxon>Ecdysozoa</taxon>
        <taxon>Nematoda</taxon>
        <taxon>Chromadorea</taxon>
        <taxon>Rhabditida</taxon>
        <taxon>Spirurina</taxon>
        <taxon>Gnathostomatomorpha</taxon>
        <taxon>Gnathostomatoidea</taxon>
        <taxon>Gnathostomatidae</taxon>
        <taxon>Gnathostoma</taxon>
    </lineage>
</organism>
<dbReference type="Proteomes" id="UP001608902">
    <property type="component" value="Unassembled WGS sequence"/>
</dbReference>
<dbReference type="EMBL" id="JBGFUD010003461">
    <property type="protein sequence ID" value="MFH4978736.1"/>
    <property type="molecule type" value="Genomic_DNA"/>
</dbReference>
<evidence type="ECO:0000313" key="2">
    <source>
        <dbReference type="Proteomes" id="UP001608902"/>
    </source>
</evidence>
<keyword evidence="2" id="KW-1185">Reference proteome</keyword>
<gene>
    <name evidence="1" type="ORF">AB6A40_005445</name>
</gene>
<comment type="caution">
    <text evidence="1">The sequence shown here is derived from an EMBL/GenBank/DDBJ whole genome shotgun (WGS) entry which is preliminary data.</text>
</comment>